<dbReference type="Proteomes" id="UP000000915">
    <property type="component" value="Segment"/>
</dbReference>
<organismHost>
    <name type="scientific">Prochlorococcus</name>
    <dbReference type="NCBI Taxonomy" id="1218"/>
</organismHost>
<dbReference type="KEGG" id="vg:10021847"/>
<organism evidence="1 2">
    <name type="scientific">Prochlorococcus phage P-SSM4</name>
    <dbReference type="NCBI Taxonomy" id="268747"/>
    <lineage>
        <taxon>Viruses</taxon>
        <taxon>Duplodnaviria</taxon>
        <taxon>Heunggongvirae</taxon>
        <taxon>Uroviricota</taxon>
        <taxon>Caudoviricetes</taxon>
        <taxon>Pantevenvirales</taxon>
        <taxon>Kyanoviridae</taxon>
        <taxon>Ronodorvirus</taxon>
        <taxon>Ronodorvirus ssm4</taxon>
    </lineage>
</organism>
<dbReference type="RefSeq" id="YP_004030769.1">
    <property type="nucleotide sequence ID" value="NC_006884.2"/>
</dbReference>
<evidence type="ECO:0000313" key="2">
    <source>
        <dbReference type="Proteomes" id="UP000000915"/>
    </source>
</evidence>
<reference evidence="1 2" key="2">
    <citation type="journal article" date="2010" name="Environ. Microbiol.">
        <title>Genomic analysis of oceanic cyanobacterial myoviruses compared with T4-like myoviruses from diverse hosts and environments.</title>
        <authorList>
            <person name="Sullivan M.B."/>
            <person name="Huang K.H."/>
            <person name="Ignacio-Espinoza J.C."/>
            <person name="Berlin A.M."/>
            <person name="Kelly L."/>
            <person name="Weigele P.R."/>
            <person name="DeFrancesco A.S."/>
            <person name="Kern S.E."/>
            <person name="Thompson L.R."/>
            <person name="Young S."/>
            <person name="Yandava C."/>
            <person name="Fu R."/>
            <person name="Krastins B."/>
            <person name="Chase M."/>
            <person name="Sarracino D."/>
            <person name="Osburne M.S."/>
            <person name="Henn M.R."/>
            <person name="Chisholm S.W."/>
        </authorList>
    </citation>
    <scope>NUCLEOTIDE SEQUENCE [LARGE SCALE GENOMIC DNA]</scope>
</reference>
<gene>
    <name evidence="1" type="ORF">PSSM4_070.4</name>
</gene>
<protein>
    <submittedName>
        <fullName evidence="1">Uncharacterized protein</fullName>
    </submittedName>
</protein>
<proteinExistence type="predicted"/>
<sequence length="61" mass="7583">MLFLPDKYRELWDNFPVLPNVLKIELCQFLLDTEQTQYNEFIERYCNYFLEEGFCYYVPVK</sequence>
<dbReference type="GeneID" id="10021847"/>
<keyword evidence="2" id="KW-1185">Reference proteome</keyword>
<dbReference type="EMBL" id="AY940168">
    <property type="protein sequence ID" value="ADK66291.1"/>
    <property type="molecule type" value="Genomic_DNA"/>
</dbReference>
<evidence type="ECO:0000313" key="1">
    <source>
        <dbReference type="EMBL" id="ADK66291.1"/>
    </source>
</evidence>
<reference evidence="1 2" key="1">
    <citation type="journal article" date="2005" name="PLoS Biol.">
        <title>Three Prochlorococcus cyanophage genomes: signature features and ecological interpretations.</title>
        <authorList>
            <person name="Sullivan M.B."/>
            <person name="Coleman M.L."/>
            <person name="Weigele P."/>
            <person name="Rohwer F."/>
            <person name="Chisholm S.W."/>
        </authorList>
    </citation>
    <scope>NUCLEOTIDE SEQUENCE</scope>
</reference>
<accession>E2PTZ5</accession>
<name>E2PTZ5_BPPRS</name>